<dbReference type="PANTHER" id="PTHR39229">
    <property type="entry name" value="MCG1037962"/>
    <property type="match status" value="1"/>
</dbReference>
<dbReference type="InParanoid" id="A0A671E734"/>
<evidence type="ECO:0000313" key="3">
    <source>
        <dbReference type="Ensembl" id="ENSRFEP00010009164.1"/>
    </source>
</evidence>
<evidence type="ECO:0000256" key="1">
    <source>
        <dbReference type="SAM" id="MobiDB-lite"/>
    </source>
</evidence>
<dbReference type="GO" id="GO:0032991">
    <property type="term" value="C:protein-containing complex"/>
    <property type="evidence" value="ECO:0007669"/>
    <property type="project" value="Ensembl"/>
</dbReference>
<evidence type="ECO:0000313" key="4">
    <source>
        <dbReference type="Proteomes" id="UP000472240"/>
    </source>
</evidence>
<dbReference type="Pfam" id="PF15696">
    <property type="entry name" value="RAD51_interact"/>
    <property type="match status" value="1"/>
</dbReference>
<gene>
    <name evidence="3" type="primary">RAD51AP2</name>
</gene>
<dbReference type="InterPro" id="IPR053355">
    <property type="entry name" value="RAD51-associated"/>
</dbReference>
<dbReference type="PANTHER" id="PTHR39229:SF1">
    <property type="entry name" value="RAD51-ASSOCIATED PROTEIN 2"/>
    <property type="match status" value="1"/>
</dbReference>
<feature type="domain" description="RAD51 interacting motif" evidence="2">
    <location>
        <begin position="1115"/>
        <end position="1153"/>
    </location>
</feature>
<proteinExistence type="predicted"/>
<evidence type="ECO:0000259" key="2">
    <source>
        <dbReference type="Pfam" id="PF15696"/>
    </source>
</evidence>
<reference evidence="3" key="4">
    <citation type="submission" date="2025-08" db="UniProtKB">
        <authorList>
            <consortium name="Ensembl"/>
        </authorList>
    </citation>
    <scope>IDENTIFICATION</scope>
</reference>
<dbReference type="GeneTree" id="ENSGT00470000042500"/>
<dbReference type="AlphaFoldDB" id="A0A671E734"/>
<accession>A0A671E734</accession>
<dbReference type="FunCoup" id="A0A671E734">
    <property type="interactions" value="9"/>
</dbReference>
<dbReference type="Ensembl" id="ENSRFET00010010048.1">
    <property type="protein sequence ID" value="ENSRFEP00010009164.1"/>
    <property type="gene ID" value="ENSRFEG00010006267.1"/>
</dbReference>
<keyword evidence="4" id="KW-1185">Reference proteome</keyword>
<reference evidence="3" key="5">
    <citation type="submission" date="2025-09" db="UniProtKB">
        <authorList>
            <consortium name="Ensembl"/>
        </authorList>
    </citation>
    <scope>IDENTIFICATION</scope>
</reference>
<dbReference type="Proteomes" id="UP000472240">
    <property type="component" value="Chromosome 13"/>
</dbReference>
<reference evidence="3 4" key="1">
    <citation type="journal article" date="2015" name="Annu Rev Anim Biosci">
        <title>The Genome 10K Project: a way forward.</title>
        <authorList>
            <person name="Koepfli K.P."/>
            <person name="Paten B."/>
            <person name="O'Brien S.J."/>
            <person name="Koepfli K.P."/>
            <person name="Paten B."/>
            <person name="Antunes A."/>
            <person name="Belov K."/>
            <person name="Bustamante C."/>
            <person name="Castoe T.A."/>
            <person name="Clawson H."/>
            <person name="Crawford A.J."/>
            <person name="Diekhans M."/>
            <person name="Distel D."/>
            <person name="Durbin R."/>
            <person name="Earl D."/>
            <person name="Fujita M.K."/>
            <person name="Gamble T."/>
            <person name="Georges A."/>
            <person name="Gemmell N."/>
            <person name="Gilbert M.T."/>
            <person name="Graves J.M."/>
            <person name="Green R.E."/>
            <person name="Hickey G."/>
            <person name="Jarvis E.D."/>
            <person name="Johnson W."/>
            <person name="Komissarov A."/>
            <person name="Korf I."/>
            <person name="Kuhn R."/>
            <person name="Larkin D.M."/>
            <person name="Lewin H."/>
            <person name="Lopez J.V."/>
            <person name="Ma J."/>
            <person name="Marques-Bonet T."/>
            <person name="Miller W."/>
            <person name="Murphy R."/>
            <person name="Pevzner P."/>
            <person name="Shapiro B."/>
            <person name="Steiner C."/>
            <person name="Tamazian G."/>
            <person name="Venkatesh B."/>
            <person name="Wang J."/>
            <person name="Wayne R."/>
            <person name="Wiley E."/>
            <person name="Yang H."/>
            <person name="Zhang G."/>
            <person name="Haussler D."/>
            <person name="Ryder O."/>
            <person name="O'Brien S.J."/>
        </authorList>
    </citation>
    <scope>NUCLEOTIDE SEQUENCE</scope>
</reference>
<feature type="region of interest" description="Disordered" evidence="1">
    <location>
        <begin position="1"/>
        <end position="41"/>
    </location>
</feature>
<reference evidence="3 4" key="2">
    <citation type="journal article" date="2018" name="Annu Rev Anim Biosci">
        <title>Bat Biology, Genomes, and the Bat1K Project: To Generate Chromosome-Level Genomes for All Living Bat Species.</title>
        <authorList>
            <person name="Teeling E.C."/>
            <person name="Vernes S.C."/>
            <person name="Davalos L.M."/>
            <person name="Ray D.A."/>
            <person name="Gilbert M.T.P."/>
            <person name="Myers E."/>
        </authorList>
    </citation>
    <scope>NUCLEOTIDE SEQUENCE</scope>
</reference>
<organism evidence="3 4">
    <name type="scientific">Rhinolophus ferrumequinum</name>
    <name type="common">Greater horseshoe bat</name>
    <dbReference type="NCBI Taxonomy" id="59479"/>
    <lineage>
        <taxon>Eukaryota</taxon>
        <taxon>Metazoa</taxon>
        <taxon>Chordata</taxon>
        <taxon>Craniata</taxon>
        <taxon>Vertebrata</taxon>
        <taxon>Euteleostomi</taxon>
        <taxon>Mammalia</taxon>
        <taxon>Eutheria</taxon>
        <taxon>Laurasiatheria</taxon>
        <taxon>Chiroptera</taxon>
        <taxon>Yinpterochiroptera</taxon>
        <taxon>Rhinolophoidea</taxon>
        <taxon>Rhinolophidae</taxon>
        <taxon>Rhinolophinae</taxon>
        <taxon>Rhinolophus</taxon>
    </lineage>
</organism>
<feature type="compositionally biased region" description="Basic residues" evidence="1">
    <location>
        <begin position="1"/>
        <end position="11"/>
    </location>
</feature>
<dbReference type="OMA" id="GGSHFPH"/>
<reference evidence="4" key="3">
    <citation type="submission" date="2018-12" db="EMBL/GenBank/DDBJ databases">
        <title>G10K-VGP greater horseshoe bat female genome, primary haplotype.</title>
        <authorList>
            <person name="Teeling E."/>
            <person name="Myers G."/>
            <person name="Vernes S."/>
            <person name="Pippel M."/>
            <person name="Winkler S."/>
            <person name="Fedrigo O."/>
            <person name="Rhie A."/>
            <person name="Koren S."/>
            <person name="Phillippy A."/>
            <person name="Lewin H."/>
            <person name="Damas J."/>
            <person name="Howe K."/>
            <person name="Mountcastle J."/>
            <person name="Jarvis E.D."/>
        </authorList>
    </citation>
    <scope>NUCLEOTIDE SEQUENCE [LARGE SCALE GENOMIC DNA]</scope>
</reference>
<name>A0A671E734_RHIFE</name>
<sequence length="1165" mass="135761">MSLTHRKRLVAKLREPVSPLLPAEDPDSQPPSSKRLRLEEPGGVSEAKWRLPLVPRLSEEEKVWELSPRPFKALLVSGNVIFDNSTDLHVEKSASEMQICNLRCQHSQFEMKSCVQSPPSQSFDSDLRASRSSSEPGLNVREVFSVHCSDRAQAEVGQLLPNASVHDIHRVKKEDGKQYLVQGRDNSQQDKENLFLGVTFYKETESTFHEIKNICKADPVMPSNVKENNTFSVSTLKIPKSQNKPSKEIAKPSYFRASSTISIPEFPTDLNNKMCPVYLKEIAKKKSDNDETYVRDFTNIYWSQNRLYVKKQKLKDDKKFVDAENIFSECYESNHQSLSNQSICVRKKDLISLHYYNHSNIESDVRDSEKNFTIKLQNENWEEAKTHLDSYIYTRLEKSQSWDCNIRHILRKKRENSWIMDNYKTKCENMKKTGEKLNLLCLLEIDLFSKVDDYNTKVMNTHEEQSKLFMIATLSHQKALINCFWLNAEGENNNMLQLKYYSTQKGFSLSHMFESFITESFCFCESILGNEKDNILNWYEILKCIKQIDVQNLITRNMNVNRETNILSIYLQTDVSKPLNIIWKTNITSLLNNFDFLPRIENDSKLEEGSIFKWILYLDYPKNVVKNHIVYLERTLTFSKLLKYNIKPMLEKRKLFKTEQVFEESKKNPINSFGMTTKNIHFPIFEIYEKILLSMDCDDMDKISLTKEISCKSKNCPEQVMNMENWDHCSTNTIKTHVKSLPEFTQNSYEYINEKFYEINIHNQDLDTERKLEHNKISSFNFKYIFEDFFNIRQKTTLPSHSTEHSKPTNSTIITQVLNFESLLKSEIEGKKHDLILKEEEKATVQSLTSNCQVHKDIKIRKEEKNSFYSMDGMLSVQPVSLMRKKVNVEKTKYVNQNNLADRNKDESILQESELANLKHFHPKNDFTECVNYQFETDLSIGNNECFQDLTAKCLSTEALTIAKDFETKSKFDLVLEELRMFHEISKENEMLSVMETNNGQGNYFGENNGVEEVKMEIKKDLKMGTVNKICASSLLCDTVAVPNMHKRHQSLFKWKPVPQNKEQEVPNECCYPRTSEEEVLYSTSEEDCEKPSPKRPAFFSDEFKEEKSNYFLKGGSNFSHGISRVLPLKTCSRPIRIGLSRKAKLKQLHPYLKICYGKLKEDIG</sequence>
<dbReference type="InterPro" id="IPR031419">
    <property type="entry name" value="RAD51_interact"/>
</dbReference>
<protein>
    <submittedName>
        <fullName evidence="3">RAD51 associated protein 2</fullName>
    </submittedName>
</protein>